<evidence type="ECO:0000256" key="2">
    <source>
        <dbReference type="ARBA" id="ARBA00008963"/>
    </source>
</evidence>
<proteinExistence type="inferred from homology"/>
<evidence type="ECO:0000256" key="1">
    <source>
        <dbReference type="ARBA" id="ARBA00004271"/>
    </source>
</evidence>
<evidence type="ECO:0000256" key="8">
    <source>
        <dbReference type="SAM" id="MobiDB-lite"/>
    </source>
</evidence>
<accession>A0A067KTT5</accession>
<dbReference type="Proteomes" id="UP000027138">
    <property type="component" value="Unassembled WGS sequence"/>
</dbReference>
<evidence type="ECO:0000256" key="3">
    <source>
        <dbReference type="ARBA" id="ARBA00022523"/>
    </source>
</evidence>
<evidence type="ECO:0000256" key="9">
    <source>
        <dbReference type="SAM" id="SignalP"/>
    </source>
</evidence>
<evidence type="ECO:0000313" key="11">
    <source>
        <dbReference type="Proteomes" id="UP000027138"/>
    </source>
</evidence>
<feature type="signal peptide" evidence="9">
    <location>
        <begin position="1"/>
        <end position="19"/>
    </location>
</feature>
<dbReference type="GO" id="GO:1901371">
    <property type="term" value="P:regulation of leaf morphogenesis"/>
    <property type="evidence" value="ECO:0007669"/>
    <property type="project" value="TreeGrafter"/>
</dbReference>
<evidence type="ECO:0000256" key="4">
    <source>
        <dbReference type="ARBA" id="ARBA00022525"/>
    </source>
</evidence>
<evidence type="ECO:0000256" key="6">
    <source>
        <dbReference type="ARBA" id="ARBA00022729"/>
    </source>
</evidence>
<protein>
    <submittedName>
        <fullName evidence="10">Uncharacterized protein</fullName>
    </submittedName>
</protein>
<comment type="similarity">
    <text evidence="2">Belongs to the C-terminally encoded plant signaling peptide (CEP) family.</text>
</comment>
<dbReference type="InterPro" id="IPR033250">
    <property type="entry name" value="CEP"/>
</dbReference>
<gene>
    <name evidence="10" type="ORF">JCGZ_04313</name>
</gene>
<dbReference type="GO" id="GO:0006995">
    <property type="term" value="P:cellular response to nitrogen starvation"/>
    <property type="evidence" value="ECO:0007669"/>
    <property type="project" value="UniProtKB-ARBA"/>
</dbReference>
<dbReference type="GO" id="GO:1902025">
    <property type="term" value="P:nitrate import"/>
    <property type="evidence" value="ECO:0007669"/>
    <property type="project" value="TreeGrafter"/>
</dbReference>
<feature type="chain" id="PRO_5001644027" evidence="9">
    <location>
        <begin position="20"/>
        <end position="84"/>
    </location>
</feature>
<feature type="compositionally biased region" description="Polar residues" evidence="8">
    <location>
        <begin position="75"/>
        <end position="84"/>
    </location>
</feature>
<dbReference type="GO" id="GO:0048364">
    <property type="term" value="P:root development"/>
    <property type="evidence" value="ECO:0007669"/>
    <property type="project" value="InterPro"/>
</dbReference>
<evidence type="ECO:0000256" key="5">
    <source>
        <dbReference type="ARBA" id="ARBA00022702"/>
    </source>
</evidence>
<keyword evidence="5" id="KW-0372">Hormone</keyword>
<keyword evidence="11" id="KW-1185">Reference proteome</keyword>
<keyword evidence="3" id="KW-0052">Apoplast</keyword>
<keyword evidence="7" id="KW-0379">Hydroxylation</keyword>
<feature type="region of interest" description="Disordered" evidence="8">
    <location>
        <begin position="56"/>
        <end position="84"/>
    </location>
</feature>
<comment type="subcellular location">
    <subcellularLocation>
        <location evidence="1">Secreted</location>
        <location evidence="1">Extracellular space</location>
        <location evidence="1">Apoplast</location>
    </subcellularLocation>
</comment>
<reference evidence="10 11" key="1">
    <citation type="journal article" date="2014" name="PLoS ONE">
        <title>Global Analysis of Gene Expression Profiles in Physic Nut (Jatropha curcas L.) Seedlings Exposed to Salt Stress.</title>
        <authorList>
            <person name="Zhang L."/>
            <person name="Zhang C."/>
            <person name="Wu P."/>
            <person name="Chen Y."/>
            <person name="Li M."/>
            <person name="Jiang H."/>
            <person name="Wu G."/>
        </authorList>
    </citation>
    <scope>NUCLEOTIDE SEQUENCE [LARGE SCALE GENOMIC DNA]</scope>
    <source>
        <strain evidence="11">cv. GZQX0401</strain>
        <tissue evidence="10">Young leaves</tissue>
    </source>
</reference>
<sequence length="84" mass="8919">MANAKFNFSIALIIALVLSHGISSTEQRVLKEMREASVSSGSFNFHRNILVELEGDSDDFRPTNPGHSPGAGHSNGPSSASIAH</sequence>
<name>A0A067KTT5_JATCU</name>
<dbReference type="GO" id="GO:2000280">
    <property type="term" value="P:regulation of root development"/>
    <property type="evidence" value="ECO:0007669"/>
    <property type="project" value="TreeGrafter"/>
</dbReference>
<dbReference type="PANTHER" id="PTHR33348:SF36">
    <property type="match status" value="1"/>
</dbReference>
<organism evidence="10 11">
    <name type="scientific">Jatropha curcas</name>
    <name type="common">Barbados nut</name>
    <dbReference type="NCBI Taxonomy" id="180498"/>
    <lineage>
        <taxon>Eukaryota</taxon>
        <taxon>Viridiplantae</taxon>
        <taxon>Streptophyta</taxon>
        <taxon>Embryophyta</taxon>
        <taxon>Tracheophyta</taxon>
        <taxon>Spermatophyta</taxon>
        <taxon>Magnoliopsida</taxon>
        <taxon>eudicotyledons</taxon>
        <taxon>Gunneridae</taxon>
        <taxon>Pentapetalae</taxon>
        <taxon>rosids</taxon>
        <taxon>fabids</taxon>
        <taxon>Malpighiales</taxon>
        <taxon>Euphorbiaceae</taxon>
        <taxon>Crotonoideae</taxon>
        <taxon>Jatropheae</taxon>
        <taxon>Jatropha</taxon>
    </lineage>
</organism>
<dbReference type="OrthoDB" id="1863260at2759"/>
<dbReference type="EMBL" id="KK914362">
    <property type="protein sequence ID" value="KDP38388.1"/>
    <property type="molecule type" value="Genomic_DNA"/>
</dbReference>
<dbReference type="GO" id="GO:0005179">
    <property type="term" value="F:hormone activity"/>
    <property type="evidence" value="ECO:0007669"/>
    <property type="project" value="UniProtKB-KW"/>
</dbReference>
<dbReference type="GO" id="GO:0048046">
    <property type="term" value="C:apoplast"/>
    <property type="evidence" value="ECO:0007669"/>
    <property type="project" value="UniProtKB-SubCell"/>
</dbReference>
<keyword evidence="6 9" id="KW-0732">Signal</keyword>
<evidence type="ECO:0000256" key="7">
    <source>
        <dbReference type="ARBA" id="ARBA00023278"/>
    </source>
</evidence>
<keyword evidence="4" id="KW-0964">Secreted</keyword>
<evidence type="ECO:0000313" key="10">
    <source>
        <dbReference type="EMBL" id="KDP38388.1"/>
    </source>
</evidence>
<dbReference type="AlphaFoldDB" id="A0A067KTT5"/>
<dbReference type="PANTHER" id="PTHR33348">
    <property type="entry name" value="PRECURSOR OF CEP5"/>
    <property type="match status" value="1"/>
</dbReference>